<dbReference type="Proteomes" id="UP001430953">
    <property type="component" value="Unassembled WGS sequence"/>
</dbReference>
<keyword evidence="2" id="KW-1185">Reference proteome</keyword>
<comment type="caution">
    <text evidence="1">The sequence shown here is derived from an EMBL/GenBank/DDBJ whole genome shotgun (WGS) entry which is preliminary data.</text>
</comment>
<accession>A0AAW2EAW1</accession>
<dbReference type="EMBL" id="JADYXP020000028">
    <property type="protein sequence ID" value="KAL0099434.1"/>
    <property type="molecule type" value="Genomic_DNA"/>
</dbReference>
<organism evidence="1 2">
    <name type="scientific">Cardiocondyla obscurior</name>
    <dbReference type="NCBI Taxonomy" id="286306"/>
    <lineage>
        <taxon>Eukaryota</taxon>
        <taxon>Metazoa</taxon>
        <taxon>Ecdysozoa</taxon>
        <taxon>Arthropoda</taxon>
        <taxon>Hexapoda</taxon>
        <taxon>Insecta</taxon>
        <taxon>Pterygota</taxon>
        <taxon>Neoptera</taxon>
        <taxon>Endopterygota</taxon>
        <taxon>Hymenoptera</taxon>
        <taxon>Apocrita</taxon>
        <taxon>Aculeata</taxon>
        <taxon>Formicoidea</taxon>
        <taxon>Formicidae</taxon>
        <taxon>Myrmicinae</taxon>
        <taxon>Cardiocondyla</taxon>
    </lineage>
</organism>
<evidence type="ECO:0000313" key="2">
    <source>
        <dbReference type="Proteomes" id="UP001430953"/>
    </source>
</evidence>
<sequence length="118" mass="13554">MFTRTSRPFLFPHWKLISPATRALFVHLEANVHSHGIIHDPVNINKCISSLYPGISIFLSLSLSPARGNPLLFPLRRGDARALMHAFTRACYSRERLVRTHARVHAHARTRIWHTRGK</sequence>
<protein>
    <submittedName>
        <fullName evidence="1">Uncharacterized protein</fullName>
    </submittedName>
</protein>
<gene>
    <name evidence="1" type="ORF">PUN28_020160</name>
</gene>
<evidence type="ECO:0000313" key="1">
    <source>
        <dbReference type="EMBL" id="KAL0099434.1"/>
    </source>
</evidence>
<name>A0AAW2EAW1_9HYME</name>
<dbReference type="AlphaFoldDB" id="A0AAW2EAW1"/>
<reference evidence="1 2" key="1">
    <citation type="submission" date="2023-03" db="EMBL/GenBank/DDBJ databases">
        <title>High recombination rates correlate with genetic variation in Cardiocondyla obscurior ants.</title>
        <authorList>
            <person name="Errbii M."/>
        </authorList>
    </citation>
    <scope>NUCLEOTIDE SEQUENCE [LARGE SCALE GENOMIC DNA]</scope>
    <source>
        <strain evidence="1">Alpha-2009</strain>
        <tissue evidence="1">Whole body</tissue>
    </source>
</reference>
<proteinExistence type="predicted"/>